<evidence type="ECO:0000259" key="3">
    <source>
        <dbReference type="Pfam" id="PF01494"/>
    </source>
</evidence>
<dbReference type="Pfam" id="PF01494">
    <property type="entry name" value="FAD_binding_3"/>
    <property type="match status" value="2"/>
</dbReference>
<evidence type="ECO:0000313" key="4">
    <source>
        <dbReference type="EMBL" id="NKY03550.1"/>
    </source>
</evidence>
<dbReference type="PRINTS" id="PR00420">
    <property type="entry name" value="RNGMNOXGNASE"/>
</dbReference>
<accession>A0A846WS13</accession>
<dbReference type="GO" id="GO:0071949">
    <property type="term" value="F:FAD binding"/>
    <property type="evidence" value="ECO:0007669"/>
    <property type="project" value="InterPro"/>
</dbReference>
<dbReference type="RefSeq" id="WP_081482538.1">
    <property type="nucleotide sequence ID" value="NZ_CP116236.1"/>
</dbReference>
<comment type="caution">
    <text evidence="4">The sequence shown here is derived from an EMBL/GenBank/DDBJ whole genome shotgun (WGS) entry which is preliminary data.</text>
</comment>
<gene>
    <name evidence="4" type="ORF">HGA05_18420</name>
</gene>
<feature type="domain" description="FAD-binding" evidence="3">
    <location>
        <begin position="121"/>
        <end position="295"/>
    </location>
</feature>
<dbReference type="EMBL" id="JAAXPC010000011">
    <property type="protein sequence ID" value="NKY03550.1"/>
    <property type="molecule type" value="Genomic_DNA"/>
</dbReference>
<keyword evidence="1" id="KW-0560">Oxidoreductase</keyword>
<dbReference type="PANTHER" id="PTHR13789">
    <property type="entry name" value="MONOOXYGENASE"/>
    <property type="match status" value="1"/>
</dbReference>
<protein>
    <submittedName>
        <fullName evidence="4">FAD-dependent monooxygenase</fullName>
    </submittedName>
</protein>
<proteinExistence type="predicted"/>
<evidence type="ECO:0000256" key="2">
    <source>
        <dbReference type="ARBA" id="ARBA00023033"/>
    </source>
</evidence>
<feature type="domain" description="FAD-binding" evidence="3">
    <location>
        <begin position="3"/>
        <end position="72"/>
    </location>
</feature>
<dbReference type="GO" id="GO:0004497">
    <property type="term" value="F:monooxygenase activity"/>
    <property type="evidence" value="ECO:0007669"/>
    <property type="project" value="UniProtKB-KW"/>
</dbReference>
<keyword evidence="2 4" id="KW-0503">Monooxygenase</keyword>
<evidence type="ECO:0000313" key="5">
    <source>
        <dbReference type="Proteomes" id="UP000563898"/>
    </source>
</evidence>
<name>A0A846WS13_9ACTN</name>
<sequence>MRSVAVVGGGIGGLVLANLLSSTGWPVEVYEGARALPEKGSALGMWPDAMRVFDSLGLADDIRRAGHPQQSAEVRDPGGALLSRIAARGETVMISRVALLNALLTDRVRIHFGTRVTDVGALDHDVIVGADGINRVVREAVTGEHIESRDLDVSVILGEFAGATDMFTEYWGPGRSFGITPLSRDRRDWHAAYRSPRPGAAQAKQEVDDPLGFVAALYESWCGEVTDAIASTIPETVTRYHVRTMPRIGRWYRGNVVSLGDAVHAMAPNLGRGACETILDAEALARALTAVGPDELSDMEKGFRRYQRDRRGSAYRIALASRMMCRAGMLDRGAGVRDLAMRLSP</sequence>
<dbReference type="Gene3D" id="3.50.50.60">
    <property type="entry name" value="FAD/NAD(P)-binding domain"/>
    <property type="match status" value="1"/>
</dbReference>
<dbReference type="AlphaFoldDB" id="A0A846WS13"/>
<dbReference type="Proteomes" id="UP000563898">
    <property type="component" value="Unassembled WGS sequence"/>
</dbReference>
<dbReference type="SUPFAM" id="SSF51905">
    <property type="entry name" value="FAD/NAD(P)-binding domain"/>
    <property type="match status" value="1"/>
</dbReference>
<dbReference type="InterPro" id="IPR036188">
    <property type="entry name" value="FAD/NAD-bd_sf"/>
</dbReference>
<organism evidence="4 5">
    <name type="scientific">Gordonia polyisoprenivorans</name>
    <dbReference type="NCBI Taxonomy" id="84595"/>
    <lineage>
        <taxon>Bacteria</taxon>
        <taxon>Bacillati</taxon>
        <taxon>Actinomycetota</taxon>
        <taxon>Actinomycetes</taxon>
        <taxon>Mycobacteriales</taxon>
        <taxon>Gordoniaceae</taxon>
        <taxon>Gordonia</taxon>
    </lineage>
</organism>
<reference evidence="4 5" key="1">
    <citation type="submission" date="2020-04" db="EMBL/GenBank/DDBJ databases">
        <title>MicrobeNet Type strains.</title>
        <authorList>
            <person name="Nicholson A.C."/>
        </authorList>
    </citation>
    <scope>NUCLEOTIDE SEQUENCE [LARGE SCALE GENOMIC DNA]</scope>
    <source>
        <strain evidence="4 5">ATCC BAA-14</strain>
    </source>
</reference>
<dbReference type="InterPro" id="IPR050493">
    <property type="entry name" value="FAD-dep_Monooxygenase_BioMet"/>
</dbReference>
<dbReference type="PANTHER" id="PTHR13789:SF309">
    <property type="entry name" value="PUTATIVE (AFU_ORTHOLOGUE AFUA_6G14510)-RELATED"/>
    <property type="match status" value="1"/>
</dbReference>
<evidence type="ECO:0000256" key="1">
    <source>
        <dbReference type="ARBA" id="ARBA00023002"/>
    </source>
</evidence>
<dbReference type="InterPro" id="IPR002938">
    <property type="entry name" value="FAD-bd"/>
</dbReference>